<keyword evidence="2" id="KW-0472">Membrane</keyword>
<dbReference type="InterPro" id="IPR036465">
    <property type="entry name" value="vWFA_dom_sf"/>
</dbReference>
<dbReference type="InterPro" id="IPR002035">
    <property type="entry name" value="VWF_A"/>
</dbReference>
<dbReference type="SUPFAM" id="SSF53300">
    <property type="entry name" value="vWA-like"/>
    <property type="match status" value="1"/>
</dbReference>
<dbReference type="SMART" id="SM00327">
    <property type="entry name" value="VWA"/>
    <property type="match status" value="1"/>
</dbReference>
<evidence type="ECO:0000256" key="2">
    <source>
        <dbReference type="SAM" id="Phobius"/>
    </source>
</evidence>
<dbReference type="Pfam" id="PF00092">
    <property type="entry name" value="VWA"/>
    <property type="match status" value="1"/>
</dbReference>
<keyword evidence="2" id="KW-0812">Transmembrane</keyword>
<comment type="caution">
    <text evidence="4">The sequence shown here is derived from an EMBL/GenBank/DDBJ whole genome shotgun (WGS) entry which is preliminary data.</text>
</comment>
<evidence type="ECO:0000313" key="5">
    <source>
        <dbReference type="Proteomes" id="UP001597102"/>
    </source>
</evidence>
<dbReference type="PROSITE" id="PS50234">
    <property type="entry name" value="VWFA"/>
    <property type="match status" value="1"/>
</dbReference>
<dbReference type="InterPro" id="IPR021908">
    <property type="entry name" value="YfbK_C"/>
</dbReference>
<evidence type="ECO:0000256" key="1">
    <source>
        <dbReference type="SAM" id="MobiDB-lite"/>
    </source>
</evidence>
<proteinExistence type="predicted"/>
<feature type="region of interest" description="Disordered" evidence="1">
    <location>
        <begin position="113"/>
        <end position="172"/>
    </location>
</feature>
<gene>
    <name evidence="4" type="ORF">ACFQ2F_01325</name>
</gene>
<reference evidence="5" key="1">
    <citation type="journal article" date="2019" name="Int. J. Syst. Evol. Microbiol.">
        <title>The Global Catalogue of Microorganisms (GCM) 10K type strain sequencing project: providing services to taxonomists for standard genome sequencing and annotation.</title>
        <authorList>
            <consortium name="The Broad Institute Genomics Platform"/>
            <consortium name="The Broad Institute Genome Sequencing Center for Infectious Disease"/>
            <person name="Wu L."/>
            <person name="Ma J."/>
        </authorList>
    </citation>
    <scope>NUCLEOTIDE SEQUENCE [LARGE SCALE GENOMIC DNA]</scope>
    <source>
        <strain evidence="5">CCUG 61697</strain>
    </source>
</reference>
<dbReference type="Pfam" id="PF12450">
    <property type="entry name" value="vWF_A"/>
    <property type="match status" value="1"/>
</dbReference>
<dbReference type="RefSeq" id="WP_379084574.1">
    <property type="nucleotide sequence ID" value="NZ_JBHTJO010000001.1"/>
</dbReference>
<dbReference type="Pfam" id="PF12034">
    <property type="entry name" value="YfbK_C"/>
    <property type="match status" value="1"/>
</dbReference>
<protein>
    <submittedName>
        <fullName evidence="4">von Willebrand factor type A domain-containing protein</fullName>
    </submittedName>
</protein>
<organism evidence="4 5">
    <name type="scientific">Methyloligella solikamskensis</name>
    <dbReference type="NCBI Taxonomy" id="1177756"/>
    <lineage>
        <taxon>Bacteria</taxon>
        <taxon>Pseudomonadati</taxon>
        <taxon>Pseudomonadota</taxon>
        <taxon>Alphaproteobacteria</taxon>
        <taxon>Hyphomicrobiales</taxon>
        <taxon>Hyphomicrobiaceae</taxon>
        <taxon>Methyloligella</taxon>
    </lineage>
</organism>
<evidence type="ECO:0000259" key="3">
    <source>
        <dbReference type="PROSITE" id="PS50234"/>
    </source>
</evidence>
<dbReference type="InterPro" id="IPR022156">
    <property type="entry name" value="Uncharacterised_YfbK_N"/>
</dbReference>
<dbReference type="CDD" id="cd01465">
    <property type="entry name" value="vWA_subgroup"/>
    <property type="match status" value="1"/>
</dbReference>
<dbReference type="InterPro" id="IPR051173">
    <property type="entry name" value="Ca_channel_alpha-2/delta"/>
</dbReference>
<feature type="domain" description="VWFA" evidence="3">
    <location>
        <begin position="327"/>
        <end position="505"/>
    </location>
</feature>
<dbReference type="PANTHER" id="PTHR10166:SF37">
    <property type="entry name" value="STOLID, ISOFORM H"/>
    <property type="match status" value="1"/>
</dbReference>
<keyword evidence="5" id="KW-1185">Reference proteome</keyword>
<name>A0ABW3J6H6_9HYPH</name>
<dbReference type="PANTHER" id="PTHR10166">
    <property type="entry name" value="VOLTAGE-DEPENDENT CALCIUM CHANNEL SUBUNIT ALPHA-2/DELTA-RELATED"/>
    <property type="match status" value="1"/>
</dbReference>
<evidence type="ECO:0000313" key="4">
    <source>
        <dbReference type="EMBL" id="MFD0985735.1"/>
    </source>
</evidence>
<keyword evidence="2" id="KW-1133">Transmembrane helix</keyword>
<accession>A0ABW3J6H6</accession>
<dbReference type="Gene3D" id="3.40.50.410">
    <property type="entry name" value="von Willebrand factor, type A domain"/>
    <property type="match status" value="1"/>
</dbReference>
<dbReference type="Proteomes" id="UP001597102">
    <property type="component" value="Unassembled WGS sequence"/>
</dbReference>
<feature type="transmembrane region" description="Helical" evidence="2">
    <location>
        <begin position="85"/>
        <end position="103"/>
    </location>
</feature>
<sequence>MAPEKDEEMIRFPETPQPKKKASAIEAALQRFDKENAGSAQGSDGEMRHKRQMAPSTPPSRKGLKMHSTTYSDPARRTSLYRRPLIAACLTLLVAGAGSWLYWHDPSLREPVAQREMTPVDEDAGQSKPELEEEAAPPLAPQRKEAAESDVAVSEPQPNPPPAAGGFYQDGHSANLRDMQNYAAPQAAPSAEGYAQNYAPRTRALMPDQMVQPMEPIGWDKFDGEPESGFHITADDPVSTFSIDVDTASYAFVRSSLDRNVLPQPDAVRTEELINYFDYGYAPPKSADEPFATDIAIFPSPWAEGRKLIRIGIQGYEIADAARPNANLVFLVDTSGSMQGPNRLPLLKQSLALLVDELKPEDKVAIVTYSGSAGTVLEPTSVKEKSKILAALDQLTSGGSTAGGEGIRQAYSLAQRNFEEDGVNRVILATDGDFNVGITNQDELKGFIERERDKGIFLSVLGFGRGNYNDALMQALAQNGNGAAAYIDTIGEARKVLVEEASSTLFPIAKDVKIQVEFNPATVAEYRLIGYETRALAREDFNNDQVDAGEVGSGQAVTALYEIVPAGGPRLNEPLRYGDAESAKPADNAGEEYGFLKLRYKRPDADKSKLVEMPIGQGEEVESFDAAPESARFATAVAGFGQLLRGGKYTGSFDYDDALKIANGAKGEDEYGYRAEFTQLVRAAKTANALPHQR</sequence>
<feature type="region of interest" description="Disordered" evidence="1">
    <location>
        <begin position="1"/>
        <end position="72"/>
    </location>
</feature>
<dbReference type="EMBL" id="JBHTJO010000001">
    <property type="protein sequence ID" value="MFD0985735.1"/>
    <property type="molecule type" value="Genomic_DNA"/>
</dbReference>